<feature type="binding site" evidence="3">
    <location>
        <position position="314"/>
    </location>
    <ligand>
        <name>dimethylallyl diphosphate</name>
        <dbReference type="ChEBI" id="CHEBI:57623"/>
    </ligand>
</feature>
<comment type="similarity">
    <text evidence="1">Belongs to the tryptophan dimethylallyltransferase family.</text>
</comment>
<name>A0AAJ0G2Q4_9HYPO</name>
<dbReference type="Proteomes" id="UP001251528">
    <property type="component" value="Unassembled WGS sequence"/>
</dbReference>
<feature type="binding site" evidence="3">
    <location>
        <position position="312"/>
    </location>
    <ligand>
        <name>dimethylallyl diphosphate</name>
        <dbReference type="ChEBI" id="CHEBI:57623"/>
    </ligand>
</feature>
<feature type="binding site" evidence="3">
    <location>
        <position position="394"/>
    </location>
    <ligand>
        <name>dimethylallyl diphosphate</name>
        <dbReference type="ChEBI" id="CHEBI:57623"/>
    </ligand>
</feature>
<dbReference type="InterPro" id="IPR012148">
    <property type="entry name" value="ABBA_DMATS-like"/>
</dbReference>
<accession>A0AAJ0G2Q4</accession>
<proteinExistence type="inferred from homology"/>
<dbReference type="GO" id="GO:0009820">
    <property type="term" value="P:alkaloid metabolic process"/>
    <property type="evidence" value="ECO:0007669"/>
    <property type="project" value="InterPro"/>
</dbReference>
<organism evidence="4 5">
    <name type="scientific">Conoideocrella luteorostrata</name>
    <dbReference type="NCBI Taxonomy" id="1105319"/>
    <lineage>
        <taxon>Eukaryota</taxon>
        <taxon>Fungi</taxon>
        <taxon>Dikarya</taxon>
        <taxon>Ascomycota</taxon>
        <taxon>Pezizomycotina</taxon>
        <taxon>Sordariomycetes</taxon>
        <taxon>Hypocreomycetidae</taxon>
        <taxon>Hypocreales</taxon>
        <taxon>Clavicipitaceae</taxon>
        <taxon>Conoideocrella</taxon>
    </lineage>
</organism>
<evidence type="ECO:0008006" key="6">
    <source>
        <dbReference type="Google" id="ProtNLM"/>
    </source>
</evidence>
<dbReference type="NCBIfam" id="TIGR03429">
    <property type="entry name" value="arom_pren_DMATS"/>
    <property type="match status" value="1"/>
</dbReference>
<evidence type="ECO:0000313" key="5">
    <source>
        <dbReference type="Proteomes" id="UP001251528"/>
    </source>
</evidence>
<dbReference type="InterPro" id="IPR033964">
    <property type="entry name" value="ABBA"/>
</dbReference>
<dbReference type="InterPro" id="IPR017795">
    <property type="entry name" value="ABBA_NscD-like"/>
</dbReference>
<keyword evidence="2" id="KW-0808">Transferase</keyword>
<feature type="binding site" evidence="3">
    <location>
        <position position="316"/>
    </location>
    <ligand>
        <name>dimethylallyl diphosphate</name>
        <dbReference type="ChEBI" id="CHEBI:57623"/>
    </ligand>
</feature>
<protein>
    <recommendedName>
        <fullName evidence="6">Dimethylallyl tryptophan synthase</fullName>
    </recommendedName>
</protein>
<keyword evidence="5" id="KW-1185">Reference proteome</keyword>
<dbReference type="Pfam" id="PF11991">
    <property type="entry name" value="Trp_DMAT"/>
    <property type="match status" value="1"/>
</dbReference>
<evidence type="ECO:0000256" key="3">
    <source>
        <dbReference type="PIRSR" id="PIRSR000509-1"/>
    </source>
</evidence>
<dbReference type="SFLD" id="SFLDS00036">
    <property type="entry name" value="Aromatic_Prenyltransferase"/>
    <property type="match status" value="1"/>
</dbReference>
<dbReference type="PANTHER" id="PTHR40627:SF3">
    <property type="entry name" value="PRENYLTRANSFERASE ASQH2-RELATED"/>
    <property type="match status" value="1"/>
</dbReference>
<dbReference type="CDD" id="cd13929">
    <property type="entry name" value="PT-DMATS_CymD"/>
    <property type="match status" value="1"/>
</dbReference>
<dbReference type="PANTHER" id="PTHR40627">
    <property type="entry name" value="INDOLE PRENYLTRANSFERASE TDIB-RELATED"/>
    <property type="match status" value="1"/>
</dbReference>
<feature type="binding site" evidence="3">
    <location>
        <position position="242"/>
    </location>
    <ligand>
        <name>dimethylallyl diphosphate</name>
        <dbReference type="ChEBI" id="CHEBI:57623"/>
    </ligand>
</feature>
<feature type="binding site" evidence="3">
    <location>
        <position position="155"/>
    </location>
    <ligand>
        <name>dimethylallyl diphosphate</name>
        <dbReference type="ChEBI" id="CHEBI:57623"/>
    </ligand>
</feature>
<dbReference type="EMBL" id="JASWJB010000002">
    <property type="protein sequence ID" value="KAK2616882.1"/>
    <property type="molecule type" value="Genomic_DNA"/>
</dbReference>
<reference evidence="4" key="1">
    <citation type="submission" date="2023-06" db="EMBL/GenBank/DDBJ databases">
        <title>Conoideocrella luteorostrata (Hypocreales: Clavicipitaceae), a potential biocontrol fungus for elongate hemlock scale in United States Christmas tree production areas.</title>
        <authorList>
            <person name="Barrett H."/>
            <person name="Lovett B."/>
            <person name="Macias A.M."/>
            <person name="Stajich J.E."/>
            <person name="Kasson M.T."/>
        </authorList>
    </citation>
    <scope>NUCLEOTIDE SEQUENCE</scope>
    <source>
        <strain evidence="4">ARSEF 14590</strain>
    </source>
</reference>
<feature type="binding site" evidence="3">
    <location>
        <position position="240"/>
    </location>
    <ligand>
        <name>dimethylallyl diphosphate</name>
        <dbReference type="ChEBI" id="CHEBI:57623"/>
    </ligand>
</feature>
<dbReference type="AlphaFoldDB" id="A0AAJ0G2Q4"/>
<sequence length="435" mass="48640">MSPSAEPLVPASPQGMTKLRTDHDRPANALKKSVNGNSHVVNYLSIEPPRPYDVLTSALPLPTPASDTGYWWRETGLLMSNLLAKANYPLYTHYKYLLLYHSHVLPLLGPAPLQDKSTQAVSSSAPWPSFLTDDFSPLEPSWNINGSSDAQSTIRLGIEPIGWETGTATDPFNQVAVTQFMQSYSAAEIGASRLLFEHFRDDFFVRQDEHAGIRAKTQHGEHTTQSFLAFDLNANRITTKAYFFPILRGLISGQDTTKVISDSILRLARKSPVWGAPAISALSVVEAWIASCGGAAKAEMISVDCLSESDSRIKIYVRVPYTSLQKVKDAYCLGGRLTDQDTTDALKLLDELWRAVFDVVDEHAELPRNDNRTAGTIFNFEIRPGKWLPEPKAYLPVRHYCQSDVQIACRLQAFFGRLGWHNMERDYQKHLEDLL</sequence>
<dbReference type="PIRSF" id="PIRSF000509">
    <property type="entry name" value="Trp_DMAT"/>
    <property type="match status" value="1"/>
</dbReference>
<gene>
    <name evidence="4" type="ORF">QQS21_000260</name>
</gene>
<evidence type="ECO:0000313" key="4">
    <source>
        <dbReference type="EMBL" id="KAK2616882.1"/>
    </source>
</evidence>
<comment type="caution">
    <text evidence="4">The sequence shown here is derived from an EMBL/GenBank/DDBJ whole genome shotgun (WGS) entry which is preliminary data.</text>
</comment>
<feature type="binding site" evidence="3">
    <location>
        <position position="139"/>
    </location>
    <ligand>
        <name>L-tryptophan</name>
        <dbReference type="ChEBI" id="CHEBI:57912"/>
    </ligand>
</feature>
<dbReference type="GO" id="GO:0016765">
    <property type="term" value="F:transferase activity, transferring alkyl or aryl (other than methyl) groups"/>
    <property type="evidence" value="ECO:0007669"/>
    <property type="project" value="InterPro"/>
</dbReference>
<evidence type="ECO:0000256" key="1">
    <source>
        <dbReference type="ARBA" id="ARBA00010209"/>
    </source>
</evidence>
<evidence type="ECO:0000256" key="2">
    <source>
        <dbReference type="ARBA" id="ARBA00022679"/>
    </source>
</evidence>